<keyword evidence="1 2" id="KW-0597">Phosphoprotein</keyword>
<evidence type="ECO:0000259" key="3">
    <source>
        <dbReference type="PROSITE" id="PS50110"/>
    </source>
</evidence>
<dbReference type="AlphaFoldDB" id="D5MMT8"/>
<dbReference type="EMBL" id="FP565575">
    <property type="protein sequence ID" value="CBE68038.1"/>
    <property type="molecule type" value="Genomic_DNA"/>
</dbReference>
<dbReference type="PANTHER" id="PTHR44591">
    <property type="entry name" value="STRESS RESPONSE REGULATOR PROTEIN 1"/>
    <property type="match status" value="1"/>
</dbReference>
<dbReference type="PANTHER" id="PTHR44591:SF23">
    <property type="entry name" value="CHEY SUBFAMILY"/>
    <property type="match status" value="1"/>
</dbReference>
<dbReference type="Proteomes" id="UP000006898">
    <property type="component" value="Chromosome"/>
</dbReference>
<dbReference type="InterPro" id="IPR011006">
    <property type="entry name" value="CheY-like_superfamily"/>
</dbReference>
<evidence type="ECO:0000313" key="5">
    <source>
        <dbReference type="Proteomes" id="UP000006898"/>
    </source>
</evidence>
<reference evidence="4 5" key="1">
    <citation type="journal article" date="2010" name="Nature">
        <title>Nitrite-driven anaerobic methane oxidation by oxygenic bacteria.</title>
        <authorList>
            <person name="Ettwig K.F."/>
            <person name="Butler M.K."/>
            <person name="Le Paslier D."/>
            <person name="Pelletier E."/>
            <person name="Mangenot S."/>
            <person name="Kuypers M.M.M."/>
            <person name="Schreiber F."/>
            <person name="Dutilh B.E."/>
            <person name="Zedelius J."/>
            <person name="de Beer D."/>
            <person name="Gloerich J."/>
            <person name="Wessels H.J.C.T."/>
            <person name="van Allen T."/>
            <person name="Luesken F."/>
            <person name="Wu M."/>
            <person name="van de Pas-Schoonen K.T."/>
            <person name="Op den Camp H.J.M."/>
            <person name="Janssen-Megens E.M."/>
            <person name="Francoijs K-J."/>
            <person name="Stunnenberg H."/>
            <person name="Weissenbach J."/>
            <person name="Jetten M.S.M."/>
            <person name="Strous M."/>
        </authorList>
    </citation>
    <scope>NUCLEOTIDE SEQUENCE [LARGE SCALE GENOMIC DNA]</scope>
</reference>
<protein>
    <recommendedName>
        <fullName evidence="3">Response regulatory domain-containing protein</fullName>
    </recommendedName>
</protein>
<evidence type="ECO:0000256" key="2">
    <source>
        <dbReference type="PROSITE-ProRule" id="PRU00169"/>
    </source>
</evidence>
<feature type="modified residue" description="4-aspartylphosphate" evidence="2">
    <location>
        <position position="56"/>
    </location>
</feature>
<dbReference type="InterPro" id="IPR050595">
    <property type="entry name" value="Bact_response_regulator"/>
</dbReference>
<organism evidence="4 5">
    <name type="scientific">Methylomirabilis oxygeniifera</name>
    <dbReference type="NCBI Taxonomy" id="671143"/>
    <lineage>
        <taxon>Bacteria</taxon>
        <taxon>Candidatus Methylomirabilota</taxon>
        <taxon>Candidatus Methylomirabilia</taxon>
        <taxon>Candidatus Methylomirabilales</taxon>
        <taxon>Candidatus Methylomirabilaceae</taxon>
        <taxon>Candidatus Methylomirabilis</taxon>
    </lineage>
</organism>
<gene>
    <name evidence="4" type="ORF">DAMO_0977</name>
</gene>
<dbReference type="SUPFAM" id="SSF52172">
    <property type="entry name" value="CheY-like"/>
    <property type="match status" value="1"/>
</dbReference>
<dbReference type="eggNOG" id="COG2204">
    <property type="taxonomic scope" value="Bacteria"/>
</dbReference>
<evidence type="ECO:0000256" key="1">
    <source>
        <dbReference type="ARBA" id="ARBA00022553"/>
    </source>
</evidence>
<dbReference type="CDD" id="cd00156">
    <property type="entry name" value="REC"/>
    <property type="match status" value="1"/>
</dbReference>
<dbReference type="KEGG" id="mox:DAMO_0977"/>
<dbReference type="Pfam" id="PF00072">
    <property type="entry name" value="Response_reg"/>
    <property type="match status" value="1"/>
</dbReference>
<dbReference type="GO" id="GO:0000160">
    <property type="term" value="P:phosphorelay signal transduction system"/>
    <property type="evidence" value="ECO:0007669"/>
    <property type="project" value="InterPro"/>
</dbReference>
<dbReference type="STRING" id="671143.DAMO_0977"/>
<dbReference type="SMART" id="SM00448">
    <property type="entry name" value="REC"/>
    <property type="match status" value="1"/>
</dbReference>
<name>D5MMT8_METO1</name>
<evidence type="ECO:0000313" key="4">
    <source>
        <dbReference type="EMBL" id="CBE68038.1"/>
    </source>
</evidence>
<dbReference type="Gene3D" id="3.40.50.2300">
    <property type="match status" value="1"/>
</dbReference>
<sequence>MMSDQRKVLIVAPESAIRQQILGRVAAQACRTVTAGTGSDALLAVVEHDVALVILDLSIAEPSGSRTIEILRKIRPRLPVVVLSDDRSLETGRQVLQHGVFYYLLTPFDVDELDQIVRIALTSTMQRAAGVEERSREWQSAGERGGVA</sequence>
<accession>D5MMT8</accession>
<dbReference type="InterPro" id="IPR001789">
    <property type="entry name" value="Sig_transdc_resp-reg_receiver"/>
</dbReference>
<proteinExistence type="predicted"/>
<dbReference type="PROSITE" id="PS50110">
    <property type="entry name" value="RESPONSE_REGULATORY"/>
    <property type="match status" value="1"/>
</dbReference>
<feature type="domain" description="Response regulatory" evidence="3">
    <location>
        <begin position="7"/>
        <end position="121"/>
    </location>
</feature>
<dbReference type="HOGENOM" id="CLU_000445_69_8_0"/>